<dbReference type="GO" id="GO:0000502">
    <property type="term" value="C:proteasome complex"/>
    <property type="evidence" value="ECO:0007669"/>
    <property type="project" value="UniProtKB-KW"/>
</dbReference>
<dbReference type="InterPro" id="IPR035309">
    <property type="entry name" value="PSME4"/>
</dbReference>
<dbReference type="GO" id="GO:0010499">
    <property type="term" value="P:proteasomal ubiquitin-independent protein catabolic process"/>
    <property type="evidence" value="ECO:0007669"/>
    <property type="project" value="TreeGrafter"/>
</dbReference>
<dbReference type="EMBL" id="JAUIZM010000010">
    <property type="protein sequence ID" value="KAK1359103.1"/>
    <property type="molecule type" value="Genomic_DNA"/>
</dbReference>
<name>A0AAD8M4L2_9APIA</name>
<organism evidence="1 2">
    <name type="scientific">Heracleum sosnowskyi</name>
    <dbReference type="NCBI Taxonomy" id="360622"/>
    <lineage>
        <taxon>Eukaryota</taxon>
        <taxon>Viridiplantae</taxon>
        <taxon>Streptophyta</taxon>
        <taxon>Embryophyta</taxon>
        <taxon>Tracheophyta</taxon>
        <taxon>Spermatophyta</taxon>
        <taxon>Magnoliopsida</taxon>
        <taxon>eudicotyledons</taxon>
        <taxon>Gunneridae</taxon>
        <taxon>Pentapetalae</taxon>
        <taxon>asterids</taxon>
        <taxon>campanulids</taxon>
        <taxon>Apiales</taxon>
        <taxon>Apiaceae</taxon>
        <taxon>Apioideae</taxon>
        <taxon>apioid superclade</taxon>
        <taxon>Tordylieae</taxon>
        <taxon>Tordyliinae</taxon>
        <taxon>Heracleum</taxon>
    </lineage>
</organism>
<dbReference type="PANTHER" id="PTHR32170:SF3">
    <property type="entry name" value="PROTEASOME ACTIVATOR COMPLEX SUBUNIT 4"/>
    <property type="match status" value="1"/>
</dbReference>
<dbReference type="GO" id="GO:0070628">
    <property type="term" value="F:proteasome binding"/>
    <property type="evidence" value="ECO:0007669"/>
    <property type="project" value="InterPro"/>
</dbReference>
<evidence type="ECO:0000313" key="2">
    <source>
        <dbReference type="Proteomes" id="UP001237642"/>
    </source>
</evidence>
<gene>
    <name evidence="1" type="ORF">POM88_043577</name>
</gene>
<proteinExistence type="predicted"/>
<keyword evidence="2" id="KW-1185">Reference proteome</keyword>
<dbReference type="GO" id="GO:0005634">
    <property type="term" value="C:nucleus"/>
    <property type="evidence" value="ECO:0007669"/>
    <property type="project" value="TreeGrafter"/>
</dbReference>
<sequence length="130" mass="15135">MHLYNAWLPSPIAEETKKETESFSCVVKSVKQSLCSNDPESVYSTIKWIPVIDLFIKAKSQVSLDDVVDLVEFGLRLFHQSQDKLYAQVRWGNIIVRLLNKFRKKLSLKIQWHPLYDSLLQTHFTRNTGP</sequence>
<dbReference type="GO" id="GO:0005829">
    <property type="term" value="C:cytosol"/>
    <property type="evidence" value="ECO:0007669"/>
    <property type="project" value="TreeGrafter"/>
</dbReference>
<dbReference type="Proteomes" id="UP001237642">
    <property type="component" value="Unassembled WGS sequence"/>
</dbReference>
<dbReference type="PANTHER" id="PTHR32170">
    <property type="entry name" value="PROTEASOME ACTIVATOR COMPLEX SUBUNIT 4"/>
    <property type="match status" value="1"/>
</dbReference>
<protein>
    <submittedName>
        <fullName evidence="1">Proteasome activator subunit 4-like</fullName>
    </submittedName>
</protein>
<comment type="caution">
    <text evidence="1">The sequence shown here is derived from an EMBL/GenBank/DDBJ whole genome shotgun (WGS) entry which is preliminary data.</text>
</comment>
<accession>A0AAD8M4L2</accession>
<dbReference type="GO" id="GO:0016504">
    <property type="term" value="F:peptidase activator activity"/>
    <property type="evidence" value="ECO:0007669"/>
    <property type="project" value="InterPro"/>
</dbReference>
<reference evidence="1" key="1">
    <citation type="submission" date="2023-02" db="EMBL/GenBank/DDBJ databases">
        <title>Genome of toxic invasive species Heracleum sosnowskyi carries increased number of genes despite the absence of recent whole-genome duplications.</title>
        <authorList>
            <person name="Schelkunov M."/>
            <person name="Shtratnikova V."/>
            <person name="Makarenko M."/>
            <person name="Klepikova A."/>
            <person name="Omelchenko D."/>
            <person name="Novikova G."/>
            <person name="Obukhova E."/>
            <person name="Bogdanov V."/>
            <person name="Penin A."/>
            <person name="Logacheva M."/>
        </authorList>
    </citation>
    <scope>NUCLEOTIDE SEQUENCE</scope>
    <source>
        <strain evidence="1">Hsosn_3</strain>
        <tissue evidence="1">Leaf</tissue>
    </source>
</reference>
<evidence type="ECO:0000313" key="1">
    <source>
        <dbReference type="EMBL" id="KAK1359103.1"/>
    </source>
</evidence>
<reference evidence="1" key="2">
    <citation type="submission" date="2023-05" db="EMBL/GenBank/DDBJ databases">
        <authorList>
            <person name="Schelkunov M.I."/>
        </authorList>
    </citation>
    <scope>NUCLEOTIDE SEQUENCE</scope>
    <source>
        <strain evidence="1">Hsosn_3</strain>
        <tissue evidence="1">Leaf</tissue>
    </source>
</reference>
<dbReference type="AlphaFoldDB" id="A0AAD8M4L2"/>
<keyword evidence="1" id="KW-0647">Proteasome</keyword>